<proteinExistence type="predicted"/>
<feature type="region of interest" description="Disordered" evidence="1">
    <location>
        <begin position="116"/>
        <end position="164"/>
    </location>
</feature>
<dbReference type="InParanoid" id="A0A0P0V1X8"/>
<dbReference type="PaxDb" id="39947-A0A0P0V1X8"/>
<organism evidence="2 3">
    <name type="scientific">Oryza sativa subsp. japonica</name>
    <name type="common">Rice</name>
    <dbReference type="NCBI Taxonomy" id="39947"/>
    <lineage>
        <taxon>Eukaryota</taxon>
        <taxon>Viridiplantae</taxon>
        <taxon>Streptophyta</taxon>
        <taxon>Embryophyta</taxon>
        <taxon>Tracheophyta</taxon>
        <taxon>Spermatophyta</taxon>
        <taxon>Magnoliopsida</taxon>
        <taxon>Liliopsida</taxon>
        <taxon>Poales</taxon>
        <taxon>Poaceae</taxon>
        <taxon>BOP clade</taxon>
        <taxon>Oryzoideae</taxon>
        <taxon>Oryzeae</taxon>
        <taxon>Oryzinae</taxon>
        <taxon>Oryza</taxon>
        <taxon>Oryza sativa</taxon>
    </lineage>
</organism>
<reference evidence="2 3" key="2">
    <citation type="journal article" date="2013" name="Plant Cell Physiol.">
        <title>Rice Annotation Project Database (RAP-DB): an integrative and interactive database for rice genomics.</title>
        <authorList>
            <person name="Sakai H."/>
            <person name="Lee S.S."/>
            <person name="Tanaka T."/>
            <person name="Numa H."/>
            <person name="Kim J."/>
            <person name="Kawahara Y."/>
            <person name="Wakimoto H."/>
            <person name="Yang C.C."/>
            <person name="Iwamoto M."/>
            <person name="Abe T."/>
            <person name="Yamada Y."/>
            <person name="Muto A."/>
            <person name="Inokuchi H."/>
            <person name="Ikemura T."/>
            <person name="Matsumoto T."/>
            <person name="Sasaki T."/>
            <person name="Itoh T."/>
        </authorList>
    </citation>
    <scope>NUCLEOTIDE SEQUENCE [LARGE SCALE GENOMIC DNA]</scope>
    <source>
        <strain evidence="3">cv. Nipponbare</strain>
    </source>
</reference>
<feature type="region of interest" description="Disordered" evidence="1">
    <location>
        <begin position="49"/>
        <end position="103"/>
    </location>
</feature>
<accession>A0A0P0V1X8</accession>
<dbReference type="EMBL" id="AP014957">
    <property type="protein sequence ID" value="BAS71871.1"/>
    <property type="molecule type" value="Genomic_DNA"/>
</dbReference>
<dbReference type="AlphaFoldDB" id="A0A0P0V1X8"/>
<evidence type="ECO:0000313" key="3">
    <source>
        <dbReference type="Proteomes" id="UP000059680"/>
    </source>
</evidence>
<evidence type="ECO:0000256" key="1">
    <source>
        <dbReference type="SAM" id="MobiDB-lite"/>
    </source>
</evidence>
<protein>
    <submittedName>
        <fullName evidence="2">Os01g0325750 protein</fullName>
    </submittedName>
</protein>
<dbReference type="Proteomes" id="UP000059680">
    <property type="component" value="Chromosome 1"/>
</dbReference>
<keyword evidence="3" id="KW-1185">Reference proteome</keyword>
<reference evidence="2 3" key="3">
    <citation type="journal article" date="2013" name="Rice">
        <title>Improvement of the Oryza sativa Nipponbare reference genome using next generation sequence and optical map data.</title>
        <authorList>
            <person name="Kawahara Y."/>
            <person name="de la Bastide M."/>
            <person name="Hamilton J.P."/>
            <person name="Kanamori H."/>
            <person name="McCombie W.R."/>
            <person name="Ouyang S."/>
            <person name="Schwartz D.C."/>
            <person name="Tanaka T."/>
            <person name="Wu J."/>
            <person name="Zhou S."/>
            <person name="Childs K.L."/>
            <person name="Davidson R.M."/>
            <person name="Lin H."/>
            <person name="Quesada-Ocampo L."/>
            <person name="Vaillancourt B."/>
            <person name="Sakai H."/>
            <person name="Lee S.S."/>
            <person name="Kim J."/>
            <person name="Numa H."/>
            <person name="Itoh T."/>
            <person name="Buell C.R."/>
            <person name="Matsumoto T."/>
        </authorList>
    </citation>
    <scope>NUCLEOTIDE SEQUENCE [LARGE SCALE GENOMIC DNA]</scope>
    <source>
        <strain evidence="3">cv. Nipponbare</strain>
    </source>
</reference>
<gene>
    <name evidence="2" type="ordered locus">Os01g0325750</name>
    <name evidence="2" type="ORF">OSNPB_010325750</name>
</gene>
<evidence type="ECO:0000313" key="2">
    <source>
        <dbReference type="EMBL" id="BAS71871.1"/>
    </source>
</evidence>
<reference evidence="3" key="1">
    <citation type="journal article" date="2005" name="Nature">
        <title>The map-based sequence of the rice genome.</title>
        <authorList>
            <consortium name="International rice genome sequencing project (IRGSP)"/>
            <person name="Matsumoto T."/>
            <person name="Wu J."/>
            <person name="Kanamori H."/>
            <person name="Katayose Y."/>
            <person name="Fujisawa M."/>
            <person name="Namiki N."/>
            <person name="Mizuno H."/>
            <person name="Yamamoto K."/>
            <person name="Antonio B.A."/>
            <person name="Baba T."/>
            <person name="Sakata K."/>
            <person name="Nagamura Y."/>
            <person name="Aoki H."/>
            <person name="Arikawa K."/>
            <person name="Arita K."/>
            <person name="Bito T."/>
            <person name="Chiden Y."/>
            <person name="Fujitsuka N."/>
            <person name="Fukunaka R."/>
            <person name="Hamada M."/>
            <person name="Harada C."/>
            <person name="Hayashi A."/>
            <person name="Hijishita S."/>
            <person name="Honda M."/>
            <person name="Hosokawa S."/>
            <person name="Ichikawa Y."/>
            <person name="Idonuma A."/>
            <person name="Iijima M."/>
            <person name="Ikeda M."/>
            <person name="Ikeno M."/>
            <person name="Ito K."/>
            <person name="Ito S."/>
            <person name="Ito T."/>
            <person name="Ito Y."/>
            <person name="Ito Y."/>
            <person name="Iwabuchi A."/>
            <person name="Kamiya K."/>
            <person name="Karasawa W."/>
            <person name="Kurita K."/>
            <person name="Katagiri S."/>
            <person name="Kikuta A."/>
            <person name="Kobayashi H."/>
            <person name="Kobayashi N."/>
            <person name="Machita K."/>
            <person name="Maehara T."/>
            <person name="Masukawa M."/>
            <person name="Mizubayashi T."/>
            <person name="Mukai Y."/>
            <person name="Nagasaki H."/>
            <person name="Nagata Y."/>
            <person name="Naito S."/>
            <person name="Nakashima M."/>
            <person name="Nakama Y."/>
            <person name="Nakamichi Y."/>
            <person name="Nakamura M."/>
            <person name="Meguro A."/>
            <person name="Negishi M."/>
            <person name="Ohta I."/>
            <person name="Ohta T."/>
            <person name="Okamoto M."/>
            <person name="Ono N."/>
            <person name="Saji S."/>
            <person name="Sakaguchi M."/>
            <person name="Sakai K."/>
            <person name="Shibata M."/>
            <person name="Shimokawa T."/>
            <person name="Song J."/>
            <person name="Takazaki Y."/>
            <person name="Terasawa K."/>
            <person name="Tsugane M."/>
            <person name="Tsuji K."/>
            <person name="Ueda S."/>
            <person name="Waki K."/>
            <person name="Yamagata H."/>
            <person name="Yamamoto M."/>
            <person name="Yamamoto S."/>
            <person name="Yamane H."/>
            <person name="Yoshiki S."/>
            <person name="Yoshihara R."/>
            <person name="Yukawa K."/>
            <person name="Zhong H."/>
            <person name="Yano M."/>
            <person name="Yuan Q."/>
            <person name="Ouyang S."/>
            <person name="Liu J."/>
            <person name="Jones K.M."/>
            <person name="Gansberger K."/>
            <person name="Moffat K."/>
            <person name="Hill J."/>
            <person name="Bera J."/>
            <person name="Fadrosh D."/>
            <person name="Jin S."/>
            <person name="Johri S."/>
            <person name="Kim M."/>
            <person name="Overton L."/>
            <person name="Reardon M."/>
            <person name="Tsitrin T."/>
            <person name="Vuong H."/>
            <person name="Weaver B."/>
            <person name="Ciecko A."/>
            <person name="Tallon L."/>
            <person name="Jackson J."/>
            <person name="Pai G."/>
            <person name="Aken S.V."/>
            <person name="Utterback T."/>
            <person name="Reidmuller S."/>
            <person name="Feldblyum T."/>
            <person name="Hsiao J."/>
            <person name="Zismann V."/>
            <person name="Iobst S."/>
            <person name="de Vazeille A.R."/>
            <person name="Buell C.R."/>
            <person name="Ying K."/>
            <person name="Li Y."/>
            <person name="Lu T."/>
            <person name="Huang Y."/>
            <person name="Zhao Q."/>
            <person name="Feng Q."/>
            <person name="Zhang L."/>
            <person name="Zhu J."/>
            <person name="Weng Q."/>
            <person name="Mu J."/>
            <person name="Lu Y."/>
            <person name="Fan D."/>
            <person name="Liu Y."/>
            <person name="Guan J."/>
            <person name="Zhang Y."/>
            <person name="Yu S."/>
            <person name="Liu X."/>
            <person name="Zhang Y."/>
            <person name="Hong G."/>
            <person name="Han B."/>
            <person name="Choisne N."/>
            <person name="Demange N."/>
            <person name="Orjeda G."/>
            <person name="Samain S."/>
            <person name="Cattolico L."/>
            <person name="Pelletier E."/>
            <person name="Couloux A."/>
            <person name="Segurens B."/>
            <person name="Wincker P."/>
            <person name="D'Hont A."/>
            <person name="Scarpelli C."/>
            <person name="Weissenbach J."/>
            <person name="Salanoubat M."/>
            <person name="Quetier F."/>
            <person name="Yu Y."/>
            <person name="Kim H.R."/>
            <person name="Rambo T."/>
            <person name="Currie J."/>
            <person name="Collura K."/>
            <person name="Luo M."/>
            <person name="Yang T."/>
            <person name="Ammiraju J.S.S."/>
            <person name="Engler F."/>
            <person name="Soderlund C."/>
            <person name="Wing R.A."/>
            <person name="Palmer L.E."/>
            <person name="de la Bastide M."/>
            <person name="Spiegel L."/>
            <person name="Nascimento L."/>
            <person name="Zutavern T."/>
            <person name="O'Shaughnessy A."/>
            <person name="Dike S."/>
            <person name="Dedhia N."/>
            <person name="Preston R."/>
            <person name="Balija V."/>
            <person name="McCombie W.R."/>
            <person name="Chow T."/>
            <person name="Chen H."/>
            <person name="Chung M."/>
            <person name="Chen C."/>
            <person name="Shaw J."/>
            <person name="Wu H."/>
            <person name="Hsiao K."/>
            <person name="Chao Y."/>
            <person name="Chu M."/>
            <person name="Cheng C."/>
            <person name="Hour A."/>
            <person name="Lee P."/>
            <person name="Lin S."/>
            <person name="Lin Y."/>
            <person name="Liou J."/>
            <person name="Liu S."/>
            <person name="Hsing Y."/>
            <person name="Raghuvanshi S."/>
            <person name="Mohanty A."/>
            <person name="Bharti A.K."/>
            <person name="Gaur A."/>
            <person name="Gupta V."/>
            <person name="Kumar D."/>
            <person name="Ravi V."/>
            <person name="Vij S."/>
            <person name="Kapur A."/>
            <person name="Khurana P."/>
            <person name="Khurana P."/>
            <person name="Khurana J.P."/>
            <person name="Tyagi A.K."/>
            <person name="Gaikwad K."/>
            <person name="Singh A."/>
            <person name="Dalal V."/>
            <person name="Srivastava S."/>
            <person name="Dixit A."/>
            <person name="Pal A.K."/>
            <person name="Ghazi I.A."/>
            <person name="Yadav M."/>
            <person name="Pandit A."/>
            <person name="Bhargava A."/>
            <person name="Sureshbabu K."/>
            <person name="Batra K."/>
            <person name="Sharma T.R."/>
            <person name="Mohapatra T."/>
            <person name="Singh N.K."/>
            <person name="Messing J."/>
            <person name="Nelson A.B."/>
            <person name="Fuks G."/>
            <person name="Kavchok S."/>
            <person name="Keizer G."/>
            <person name="Linton E."/>
            <person name="Llaca V."/>
            <person name="Song R."/>
            <person name="Tanyolac B."/>
            <person name="Young S."/>
            <person name="Ho-Il K."/>
            <person name="Hahn J.H."/>
            <person name="Sangsakoo G."/>
            <person name="Vanavichit A."/>
            <person name="de Mattos Luiz.A.T."/>
            <person name="Zimmer P.D."/>
            <person name="Malone G."/>
            <person name="Dellagostin O."/>
            <person name="de Oliveira A.C."/>
            <person name="Bevan M."/>
            <person name="Bancroft I."/>
            <person name="Minx P."/>
            <person name="Cordum H."/>
            <person name="Wilson R."/>
            <person name="Cheng Z."/>
            <person name="Jin W."/>
            <person name="Jiang J."/>
            <person name="Leong S.A."/>
            <person name="Iwama H."/>
            <person name="Gojobori T."/>
            <person name="Itoh T."/>
            <person name="Niimura Y."/>
            <person name="Fujii Y."/>
            <person name="Habara T."/>
            <person name="Sakai H."/>
            <person name="Sato Y."/>
            <person name="Wilson G."/>
            <person name="Kumar K."/>
            <person name="McCouch S."/>
            <person name="Juretic N."/>
            <person name="Hoen D."/>
            <person name="Wright S."/>
            <person name="Bruskiewich R."/>
            <person name="Bureau T."/>
            <person name="Miyao A."/>
            <person name="Hirochika H."/>
            <person name="Nishikawa T."/>
            <person name="Kadowaki K."/>
            <person name="Sugiura M."/>
            <person name="Burr B."/>
            <person name="Sasaki T."/>
        </authorList>
    </citation>
    <scope>NUCLEOTIDE SEQUENCE [LARGE SCALE GENOMIC DNA]</scope>
    <source>
        <strain evidence="3">cv. Nipponbare</strain>
    </source>
</reference>
<feature type="compositionally biased region" description="Basic and acidic residues" evidence="1">
    <location>
        <begin position="86"/>
        <end position="95"/>
    </location>
</feature>
<sequence>MVARRSSSTFGLSCDRLYGRPDRQRCIGGGLLILATSRLVHMPQVSRRFRAHRRRRAPSAPGHWPTAPPGDVRSHKPVPVGSLDRPPQRRQETHRRPSSSAAYVRARATSCSLAVAQNAAPAPQPPATALSPSTSRSPSISSPAACLRPDSRYLPSPRPCPRRRRVGEVWNGRLPKFLLVAVDVFAVPLAQVWALLARHVGGGKKDMVRKCSSSTSSPTDRT</sequence>
<name>A0A0P0V1X8_ORYSJ</name>
<feature type="compositionally biased region" description="Low complexity" evidence="1">
    <location>
        <begin position="127"/>
        <end position="145"/>
    </location>
</feature>